<proteinExistence type="predicted"/>
<comment type="caution">
    <text evidence="2">The sequence shown here is derived from an EMBL/GenBank/DDBJ whole genome shotgun (WGS) entry which is preliminary data.</text>
</comment>
<feature type="compositionally biased region" description="Acidic residues" evidence="1">
    <location>
        <begin position="617"/>
        <end position="632"/>
    </location>
</feature>
<protein>
    <submittedName>
        <fullName evidence="2">Uncharacterized protein</fullName>
    </submittedName>
</protein>
<reference evidence="2 3" key="1">
    <citation type="journal article" date="2023" name="Sci. Data">
        <title>Genome assembly of the Korean intertidal mud-creeper Batillaria attramentaria.</title>
        <authorList>
            <person name="Patra A.K."/>
            <person name="Ho P.T."/>
            <person name="Jun S."/>
            <person name="Lee S.J."/>
            <person name="Kim Y."/>
            <person name="Won Y.J."/>
        </authorList>
    </citation>
    <scope>NUCLEOTIDE SEQUENCE [LARGE SCALE GENOMIC DNA]</scope>
    <source>
        <strain evidence="2">Wonlab-2016</strain>
    </source>
</reference>
<evidence type="ECO:0000313" key="2">
    <source>
        <dbReference type="EMBL" id="KAK7469617.1"/>
    </source>
</evidence>
<keyword evidence="3" id="KW-1185">Reference proteome</keyword>
<evidence type="ECO:0000313" key="3">
    <source>
        <dbReference type="Proteomes" id="UP001519460"/>
    </source>
</evidence>
<feature type="compositionally biased region" description="Basic and acidic residues" evidence="1">
    <location>
        <begin position="295"/>
        <end position="305"/>
    </location>
</feature>
<feature type="compositionally biased region" description="Polar residues" evidence="1">
    <location>
        <begin position="457"/>
        <end position="467"/>
    </location>
</feature>
<gene>
    <name evidence="2" type="ORF">BaRGS_00036346</name>
</gene>
<dbReference type="Proteomes" id="UP001519460">
    <property type="component" value="Unassembled WGS sequence"/>
</dbReference>
<feature type="region of interest" description="Disordered" evidence="1">
    <location>
        <begin position="456"/>
        <end position="566"/>
    </location>
</feature>
<feature type="compositionally biased region" description="Polar residues" evidence="1">
    <location>
        <begin position="276"/>
        <end position="286"/>
    </location>
</feature>
<organism evidence="2 3">
    <name type="scientific">Batillaria attramentaria</name>
    <dbReference type="NCBI Taxonomy" id="370345"/>
    <lineage>
        <taxon>Eukaryota</taxon>
        <taxon>Metazoa</taxon>
        <taxon>Spiralia</taxon>
        <taxon>Lophotrochozoa</taxon>
        <taxon>Mollusca</taxon>
        <taxon>Gastropoda</taxon>
        <taxon>Caenogastropoda</taxon>
        <taxon>Sorbeoconcha</taxon>
        <taxon>Cerithioidea</taxon>
        <taxon>Batillariidae</taxon>
        <taxon>Batillaria</taxon>
    </lineage>
</organism>
<feature type="compositionally biased region" description="Basic and acidic residues" evidence="1">
    <location>
        <begin position="255"/>
        <end position="275"/>
    </location>
</feature>
<name>A0ABD0JBJ5_9CAEN</name>
<dbReference type="AlphaFoldDB" id="A0ABD0JBJ5"/>
<feature type="compositionally biased region" description="Basic and acidic residues" evidence="1">
    <location>
        <begin position="374"/>
        <end position="396"/>
    </location>
</feature>
<accession>A0ABD0JBJ5</accession>
<feature type="compositionally biased region" description="Low complexity" evidence="1">
    <location>
        <begin position="414"/>
        <end position="435"/>
    </location>
</feature>
<feature type="compositionally biased region" description="Basic and acidic residues" evidence="1">
    <location>
        <begin position="481"/>
        <end position="493"/>
    </location>
</feature>
<feature type="region of interest" description="Disordered" evidence="1">
    <location>
        <begin position="207"/>
        <end position="440"/>
    </location>
</feature>
<feature type="compositionally biased region" description="Polar residues" evidence="1">
    <location>
        <begin position="511"/>
        <end position="525"/>
    </location>
</feature>
<feature type="compositionally biased region" description="Basic and acidic residues" evidence="1">
    <location>
        <begin position="235"/>
        <end position="248"/>
    </location>
</feature>
<evidence type="ECO:0000256" key="1">
    <source>
        <dbReference type="SAM" id="MobiDB-lite"/>
    </source>
</evidence>
<feature type="region of interest" description="Disordered" evidence="1">
    <location>
        <begin position="615"/>
        <end position="636"/>
    </location>
</feature>
<dbReference type="EMBL" id="JACVVK020000510">
    <property type="protein sequence ID" value="KAK7469617.1"/>
    <property type="molecule type" value="Genomic_DNA"/>
</dbReference>
<sequence length="713" mass="77520">MRKTGKIQWYRIWINLKLLPSACCPSTDISTALVLTKSVNTILSVVFISKKLEDHCFSDDDATRRLPLLVSECLGRLTMSVERRIQAHCEQLTKQKSLRGFGVVPVPCMCGIERLTEPAVSGALSSAVAASSDPVASPQTEIDVSVSSPDIFVISLSNTGAQIGVGVDCYIQKVKDRILDTQPFRKRPGIVDRNALAELETVKKGTPLYGQPAWWGEDADSPRRGAGEPGMDQQTGDHSHPHRTDARQRPIVMEIPHRSTTPERDKQHFARDESTPARSVTSSLSKDSLVLSPDSAHEKSAEKDSSGSGEGSSNLPLSFTVEFGDEKKPRMNIGGSLREFVPTKILKSLAPHLRGEKGTPPKGQPKEPGMSRKSSSEERDLSPGRQRRLDELWEGKPKRHSSGHKPPEGRKSSPRGTTSKSSKSKQSTAATIAASVHQAQYADPTAYLIDKMFAGATGSNMDSPRSQASDRSDSPAAPEHAMYKEAAEHDRACQRGSLTYRSQDKPPAPKQKSSSGSPASKTTAKSPEKPPVAATSPEKNTEKDMGGVPVTLPVAPSPVGDQEDKVSEAGTYTIEGEKDDTEEMMARQQIDEVFGVDVENFSFERPVVGSGQRLVTPEDEEGDRTLHDDEEEGGCRTPCDENDQDVFGDVEAVFFVRQKTCILEDMLCPYELGDADGTDNGVLGWKAFLCRLIASFDIVLKAITCRVGTCTTT</sequence>